<comment type="caution">
    <text evidence="1">The sequence shown here is derived from an EMBL/GenBank/DDBJ whole genome shotgun (WGS) entry which is preliminary data.</text>
</comment>
<evidence type="ECO:0000313" key="2">
    <source>
        <dbReference type="Proteomes" id="UP000649604"/>
    </source>
</evidence>
<dbReference type="EMBL" id="WJJP01000393">
    <property type="protein sequence ID" value="MBD3325324.1"/>
    <property type="molecule type" value="Genomic_DNA"/>
</dbReference>
<dbReference type="Proteomes" id="UP000649604">
    <property type="component" value="Unassembled WGS sequence"/>
</dbReference>
<accession>A0A9D5JWB1</accession>
<dbReference type="AlphaFoldDB" id="A0A9D5JWB1"/>
<proteinExistence type="predicted"/>
<sequence length="230" mass="26985">MNAEFNSLLLTDPELECLTGLAPIRDDFDPIVRLYWIYEKSPDLFAGVVALNLIIRPSMLEDPNFRARFFQKLSQQKLEKKGWIGKGLNKLTKTVEKRIDRYLQCLSPTPLGILLDDVDHYNAIIQEMVFVEQLQEAGNPVAIEDSQAVLERLHQIRAELVRALKTERLFRENPHIRLDETAFNCHAWQRLELDHQVRKYERFVNDTLKIGVKVWEEMKSWYALEEHSHS</sequence>
<protein>
    <submittedName>
        <fullName evidence="1">Uncharacterized protein</fullName>
    </submittedName>
</protein>
<gene>
    <name evidence="1" type="ORF">GF339_12110</name>
</gene>
<name>A0A9D5JWB1_9BACT</name>
<evidence type="ECO:0000313" key="1">
    <source>
        <dbReference type="EMBL" id="MBD3325324.1"/>
    </source>
</evidence>
<reference evidence="1" key="1">
    <citation type="submission" date="2019-11" db="EMBL/GenBank/DDBJ databases">
        <title>Microbial mats filling the niche in hypersaline microbial mats.</title>
        <authorList>
            <person name="Wong H.L."/>
            <person name="Macleod F.I."/>
            <person name="White R.A. III"/>
            <person name="Burns B.P."/>
        </authorList>
    </citation>
    <scope>NUCLEOTIDE SEQUENCE</scope>
    <source>
        <strain evidence="1">Rbin_158</strain>
    </source>
</reference>
<organism evidence="1 2">
    <name type="scientific">candidate division KSB3 bacterium</name>
    <dbReference type="NCBI Taxonomy" id="2044937"/>
    <lineage>
        <taxon>Bacteria</taxon>
        <taxon>candidate division KSB3</taxon>
    </lineage>
</organism>